<feature type="non-terminal residue" evidence="2">
    <location>
        <position position="83"/>
    </location>
</feature>
<sequence>MKAYLIIEGAVMEACLFTEGASLDACLVNEGITLNDNTVVMESSSTKSENSSSETPISRISSLEGNHAYADIGSSNDSSTVLE</sequence>
<feature type="region of interest" description="Disordered" evidence="1">
    <location>
        <begin position="42"/>
        <end position="62"/>
    </location>
</feature>
<proteinExistence type="predicted"/>
<gene>
    <name evidence="2" type="ORF">Tci_891197</name>
</gene>
<comment type="caution">
    <text evidence="2">The sequence shown here is derived from an EMBL/GenBank/DDBJ whole genome shotgun (WGS) entry which is preliminary data.</text>
</comment>
<protein>
    <submittedName>
        <fullName evidence="2">Uncharacterized protein</fullName>
    </submittedName>
</protein>
<organism evidence="2">
    <name type="scientific">Tanacetum cinerariifolium</name>
    <name type="common">Dalmatian daisy</name>
    <name type="synonym">Chrysanthemum cinerariifolium</name>
    <dbReference type="NCBI Taxonomy" id="118510"/>
    <lineage>
        <taxon>Eukaryota</taxon>
        <taxon>Viridiplantae</taxon>
        <taxon>Streptophyta</taxon>
        <taxon>Embryophyta</taxon>
        <taxon>Tracheophyta</taxon>
        <taxon>Spermatophyta</taxon>
        <taxon>Magnoliopsida</taxon>
        <taxon>eudicotyledons</taxon>
        <taxon>Gunneridae</taxon>
        <taxon>Pentapetalae</taxon>
        <taxon>asterids</taxon>
        <taxon>campanulids</taxon>
        <taxon>Asterales</taxon>
        <taxon>Asteraceae</taxon>
        <taxon>Asteroideae</taxon>
        <taxon>Anthemideae</taxon>
        <taxon>Anthemidinae</taxon>
        <taxon>Tanacetum</taxon>
    </lineage>
</organism>
<evidence type="ECO:0000313" key="2">
    <source>
        <dbReference type="EMBL" id="GFD19228.1"/>
    </source>
</evidence>
<name>A0A699UDD3_TANCI</name>
<accession>A0A699UDD3</accession>
<evidence type="ECO:0000256" key="1">
    <source>
        <dbReference type="SAM" id="MobiDB-lite"/>
    </source>
</evidence>
<dbReference type="EMBL" id="BKCJ011312931">
    <property type="protein sequence ID" value="GFD19228.1"/>
    <property type="molecule type" value="Genomic_DNA"/>
</dbReference>
<reference evidence="2" key="1">
    <citation type="journal article" date="2019" name="Sci. Rep.">
        <title>Draft genome of Tanacetum cinerariifolium, the natural source of mosquito coil.</title>
        <authorList>
            <person name="Yamashiro T."/>
            <person name="Shiraishi A."/>
            <person name="Satake H."/>
            <person name="Nakayama K."/>
        </authorList>
    </citation>
    <scope>NUCLEOTIDE SEQUENCE</scope>
</reference>
<dbReference type="AlphaFoldDB" id="A0A699UDD3"/>